<dbReference type="Gene3D" id="3.30.70.3420">
    <property type="match status" value="1"/>
</dbReference>
<dbReference type="SUPFAM" id="SSF54909">
    <property type="entry name" value="Dimeric alpha+beta barrel"/>
    <property type="match status" value="1"/>
</dbReference>
<proteinExistence type="predicted"/>
<feature type="signal peptide" evidence="4">
    <location>
        <begin position="1"/>
        <end position="22"/>
    </location>
</feature>
<sequence length="277" mass="32147">MRALKLLLGILTLFAWCGAAHAGPGLVGGFIYLFPKEGKEVPFQKRDSIMQKLQLHASNFGNDFNPLHGREDTIAYYQRLEYSLNGKAITGRIPISLIRVESMDRRKVDGYYENVKEVLGDYLDLEYRIAITRPLNYTDAETLAQLREKAPRRYSGNSDAFAVIFPLSKTAEWWAMDEKTRTSYFNTNPKAFGKDHLGHNGVGFKYIQMIFRKLYHSRDLDPQQDFVTYFEYPDDFEEVFSNLLNGLRDVKTNPEWKFVEEGPLFKARRVRSLNQLF</sequence>
<dbReference type="Pfam" id="PF06778">
    <property type="entry name" value="Chlor_dismutase"/>
    <property type="match status" value="1"/>
</dbReference>
<dbReference type="GO" id="GO:0016491">
    <property type="term" value="F:oxidoreductase activity"/>
    <property type="evidence" value="ECO:0007669"/>
    <property type="project" value="InterPro"/>
</dbReference>
<evidence type="ECO:0000256" key="4">
    <source>
        <dbReference type="SAM" id="SignalP"/>
    </source>
</evidence>
<evidence type="ECO:0000256" key="2">
    <source>
        <dbReference type="ARBA" id="ARBA00022723"/>
    </source>
</evidence>
<keyword evidence="2" id="KW-0479">Metal-binding</keyword>
<keyword evidence="1" id="KW-0349">Heme</keyword>
<dbReference type="InterPro" id="IPR010644">
    <property type="entry name" value="ChdC/CLD"/>
</dbReference>
<protein>
    <submittedName>
        <fullName evidence="5">Chlorite dismutase family protein</fullName>
    </submittedName>
</protein>
<reference evidence="6" key="1">
    <citation type="submission" date="2020-02" db="EMBL/GenBank/DDBJ databases">
        <title>Genomic and physiological characterization of two novel Nitrospinaceae genera.</title>
        <authorList>
            <person name="Mueller A.J."/>
            <person name="Jung M.-Y."/>
            <person name="Strachan C.R."/>
            <person name="Herbold C.W."/>
            <person name="Kirkegaard R.H."/>
            <person name="Daims H."/>
        </authorList>
    </citation>
    <scope>NUCLEOTIDE SEQUENCE [LARGE SCALE GENOMIC DNA]</scope>
</reference>
<accession>A0A7T0C180</accession>
<dbReference type="InterPro" id="IPR011008">
    <property type="entry name" value="Dimeric_a/b-barrel"/>
</dbReference>
<dbReference type="EMBL" id="CP048620">
    <property type="protein sequence ID" value="QPJ64662.1"/>
    <property type="molecule type" value="Genomic_DNA"/>
</dbReference>
<keyword evidence="4" id="KW-0732">Signal</keyword>
<name>A0A7T0C180_9BACT</name>
<gene>
    <name evidence="5" type="ORF">G3M78_04360</name>
</gene>
<dbReference type="AlphaFoldDB" id="A0A7T0C180"/>
<dbReference type="Proteomes" id="UP000594464">
    <property type="component" value="Chromosome"/>
</dbReference>
<dbReference type="GO" id="GO:0046872">
    <property type="term" value="F:metal ion binding"/>
    <property type="evidence" value="ECO:0007669"/>
    <property type="project" value="UniProtKB-KW"/>
</dbReference>
<evidence type="ECO:0000313" key="5">
    <source>
        <dbReference type="EMBL" id="QPJ64662.1"/>
    </source>
</evidence>
<organism evidence="5 6">
    <name type="scientific">Candidatus Nitrohelix vancouverensis</name>
    <dbReference type="NCBI Taxonomy" id="2705534"/>
    <lineage>
        <taxon>Bacteria</taxon>
        <taxon>Pseudomonadati</taxon>
        <taxon>Nitrospinota/Tectimicrobiota group</taxon>
        <taxon>Nitrospinota</taxon>
        <taxon>Nitrospinia</taxon>
        <taxon>Nitrospinales</taxon>
        <taxon>Nitrospinaceae</taxon>
        <taxon>Candidatus Nitrohelix</taxon>
    </lineage>
</organism>
<evidence type="ECO:0000256" key="3">
    <source>
        <dbReference type="ARBA" id="ARBA00023004"/>
    </source>
</evidence>
<dbReference type="GO" id="GO:0020037">
    <property type="term" value="F:heme binding"/>
    <property type="evidence" value="ECO:0007669"/>
    <property type="project" value="InterPro"/>
</dbReference>
<feature type="chain" id="PRO_5032558020" evidence="4">
    <location>
        <begin position="23"/>
        <end position="277"/>
    </location>
</feature>
<keyword evidence="3" id="KW-0408">Iron</keyword>
<evidence type="ECO:0000256" key="1">
    <source>
        <dbReference type="ARBA" id="ARBA00022617"/>
    </source>
</evidence>
<evidence type="ECO:0000313" key="6">
    <source>
        <dbReference type="Proteomes" id="UP000594464"/>
    </source>
</evidence>
<dbReference type="KEGG" id="nva:G3M78_04360"/>